<dbReference type="EMBL" id="CP001344">
    <property type="protein sequence ID" value="ACL46294.1"/>
    <property type="molecule type" value="Genomic_DNA"/>
</dbReference>
<dbReference type="KEGG" id="cyn:Cyan7425_3979"/>
<evidence type="ECO:0000256" key="1">
    <source>
        <dbReference type="PIRSR" id="PIRSR607822-1"/>
    </source>
</evidence>
<dbReference type="Pfam" id="PF05147">
    <property type="entry name" value="LANC_like"/>
    <property type="match status" value="1"/>
</dbReference>
<evidence type="ECO:0000259" key="2">
    <source>
        <dbReference type="Pfam" id="PF13575"/>
    </source>
</evidence>
<dbReference type="eggNOG" id="COG4403">
    <property type="taxonomic scope" value="Bacteria"/>
</dbReference>
<sequence length="1117" mass="123095">MEMPELDLRQIVAQAHSLSECLDRPRYQSQNSNADSTVACQRLEHWCEVAAQGDWSAFQKRLDWDDLDRESVNYVLSSPADPAPDGLPPWTDTLKAIIATANQPLPDSSLPIDSADPQPFEDILLPIVIAARQKLQNQLQSSPAILNATINASVFELVSESGYLELEKEFLKTLINLSTKTLDHEFTNFRPLGHNLLNFFAGTQSTEPSKELYYKFVNGLLQDGLLTLFKQYPVLAKLIAIATDFWVESTLEFINYLAEDLPELETLFASSALTESQSNWQSLSPSFHSAGLGQVVSVRPSLSDFHNRGRSAIALTFSSGLKLIYKPKDLGLDVAFFDFLAWCNQQNSPLDFKILKILNRGSHGWVEYVEQQPCGARAAAQRFYQRAGMLLCVLYLLGATDCHYENLIASGEHLVLIDTETLLHPDANPIDGSAVEMVTAATDLQLADSVLRTGLLPNWIFSADNRIAYDLSGLGSCDPQQAPWRLPRWQFINTDEMRLVNQDVTMPLQQNIAVLEGQPLSPDGYLAEILTGFEQMYNLFLEQRQYLQSSLSPLVPFNHQPVRLIFRHTQVYGVILQKSLEPQWLQDGRDRSLQLEGLSWALLACEHKPLAWPLLKVELAAMEQMDIPFFQASTSHDGLEIEPGLVIPRYFQAASYAQVLNRLDKLNPADCTLQLAMIRGSFQARIAHQPLTSKLPQGAVASISDRLPTQTLIPDQFLQEAIRLGHLLETEAIRGKDGSATWLGFDYIANADRFQMVALKDALYEGASGVAVFLAALSRVTNQDRFGGLALGALQPLQKFLYSHDRPQLHHWAKQLGIGGATGLGSIIYALTKISDLLQDRSLHQDALTIAQLITPELIAADQQFDVIGGAAGAILGLLPLYRATGDTSVLTTAQACGQHLLANQEKGGAWKNFAEQPLTGFSHGAAGIALALLQLAAQTGEEVYRQAAIAGISYEQSLFSATAANWPDLRSIVQQEGLPGFSVSWCHGAPGIGLARIGGLDSYATAAIQQEIEIALQTTQKQGAYGLDHLCCGTFGRIELLLVAAERFDRPELQETARYLATQVVTKATEQGGYRLFANLPPAVLNPNFFQGIAGVGYQLLRLTHPNQISSVLLWE</sequence>
<name>B8HVI2_CYAP4</name>
<dbReference type="GO" id="GO:0005975">
    <property type="term" value="P:carbohydrate metabolic process"/>
    <property type="evidence" value="ECO:0007669"/>
    <property type="project" value="InterPro"/>
</dbReference>
<dbReference type="SUPFAM" id="SSF158745">
    <property type="entry name" value="LanC-like"/>
    <property type="match status" value="1"/>
</dbReference>
<dbReference type="AlphaFoldDB" id="B8HVI2"/>
<dbReference type="InterPro" id="IPR007822">
    <property type="entry name" value="LANC-like"/>
</dbReference>
<dbReference type="NCBIfam" id="TIGR03897">
    <property type="entry name" value="lanti_2_LanM"/>
    <property type="match status" value="1"/>
</dbReference>
<dbReference type="InterPro" id="IPR012341">
    <property type="entry name" value="6hp_glycosidase-like_sf"/>
</dbReference>
<dbReference type="PIRSF" id="PIRSF037228">
    <property type="entry name" value="Lant_mod_RumM"/>
    <property type="match status" value="1"/>
</dbReference>
<dbReference type="GO" id="GO:0046872">
    <property type="term" value="F:metal ion binding"/>
    <property type="evidence" value="ECO:0007669"/>
    <property type="project" value="UniProtKB-KW"/>
</dbReference>
<dbReference type="Pfam" id="PF13575">
    <property type="entry name" value="DUF4135"/>
    <property type="match status" value="1"/>
</dbReference>
<evidence type="ECO:0000313" key="3">
    <source>
        <dbReference type="EMBL" id="ACL46294.1"/>
    </source>
</evidence>
<dbReference type="GO" id="GO:0031179">
    <property type="term" value="P:peptide modification"/>
    <property type="evidence" value="ECO:0007669"/>
    <property type="project" value="InterPro"/>
</dbReference>
<accession>B8HVI2</accession>
<keyword evidence="1" id="KW-0479">Metal-binding</keyword>
<proteinExistence type="predicted"/>
<dbReference type="Gene3D" id="1.50.10.10">
    <property type="match status" value="1"/>
</dbReference>
<feature type="domain" description="Lantibiotic biosynthesis protein dehydration" evidence="2">
    <location>
        <begin position="232"/>
        <end position="632"/>
    </location>
</feature>
<dbReference type="InterPro" id="IPR025410">
    <property type="entry name" value="Lant_dehyd"/>
</dbReference>
<dbReference type="PRINTS" id="PR01950">
    <property type="entry name" value="LANCSUPER"/>
</dbReference>
<feature type="binding site" evidence="1">
    <location>
        <position position="987"/>
    </location>
    <ligand>
        <name>Zn(2+)</name>
        <dbReference type="ChEBI" id="CHEBI:29105"/>
    </ligand>
</feature>
<organism evidence="3">
    <name type="scientific">Cyanothece sp. (strain PCC 7425 / ATCC 29141)</name>
    <dbReference type="NCBI Taxonomy" id="395961"/>
    <lineage>
        <taxon>Bacteria</taxon>
        <taxon>Bacillati</taxon>
        <taxon>Cyanobacteriota</taxon>
        <taxon>Cyanophyceae</taxon>
        <taxon>Gomontiellales</taxon>
        <taxon>Cyanothecaceae</taxon>
        <taxon>Cyanothece</taxon>
    </lineage>
</organism>
<keyword evidence="1" id="KW-0862">Zinc</keyword>
<dbReference type="OrthoDB" id="9148343at2"/>
<feature type="binding site" evidence="1">
    <location>
        <position position="1032"/>
    </location>
    <ligand>
        <name>Zn(2+)</name>
        <dbReference type="ChEBI" id="CHEBI:29105"/>
    </ligand>
</feature>
<protein>
    <submittedName>
        <fullName evidence="3">Lanthionine synthetase C family protein</fullName>
    </submittedName>
</protein>
<dbReference type="STRING" id="395961.Cyan7425_3979"/>
<dbReference type="SMART" id="SM01260">
    <property type="entry name" value="LANC_like"/>
    <property type="match status" value="1"/>
</dbReference>
<reference evidence="3" key="1">
    <citation type="submission" date="2009-01" db="EMBL/GenBank/DDBJ databases">
        <title>Complete sequence of chromosome Cyanothece sp. PCC 7425.</title>
        <authorList>
            <consortium name="US DOE Joint Genome Institute"/>
            <person name="Lucas S."/>
            <person name="Copeland A."/>
            <person name="Lapidus A."/>
            <person name="Glavina del Rio T."/>
            <person name="Dalin E."/>
            <person name="Tice H."/>
            <person name="Bruce D."/>
            <person name="Goodwin L."/>
            <person name="Pitluck S."/>
            <person name="Sims D."/>
            <person name="Meineke L."/>
            <person name="Brettin T."/>
            <person name="Detter J.C."/>
            <person name="Han C."/>
            <person name="Larimer F."/>
            <person name="Land M."/>
            <person name="Hauser L."/>
            <person name="Kyrpides N."/>
            <person name="Ovchinnikova G."/>
            <person name="Liberton M."/>
            <person name="Stoeckel J."/>
            <person name="Banerjee A."/>
            <person name="Singh A."/>
            <person name="Page L."/>
            <person name="Sato H."/>
            <person name="Zhao L."/>
            <person name="Sherman L."/>
            <person name="Pakrasi H."/>
            <person name="Richardson P."/>
        </authorList>
    </citation>
    <scope>NUCLEOTIDE SEQUENCE</scope>
    <source>
        <strain evidence="3">PCC 7425</strain>
    </source>
</reference>
<dbReference type="CDD" id="cd04792">
    <property type="entry name" value="LanM-like"/>
    <property type="match status" value="1"/>
</dbReference>
<gene>
    <name evidence="3" type="ordered locus">Cyan7425_3979</name>
</gene>
<dbReference type="InterPro" id="IPR017146">
    <property type="entry name" value="Lanti_2_LanM"/>
</dbReference>
<dbReference type="HOGENOM" id="CLU_009398_0_0_3"/>